<dbReference type="EMBL" id="SRLO01012445">
    <property type="protein sequence ID" value="TNN25470.1"/>
    <property type="molecule type" value="Genomic_DNA"/>
</dbReference>
<protein>
    <submittedName>
        <fullName evidence="2">Uncharacterized protein</fullName>
    </submittedName>
</protein>
<name>A0A4Z2EA95_9TELE</name>
<accession>A0A4Z2EA95</accession>
<organism evidence="2 3">
    <name type="scientific">Liparis tanakae</name>
    <name type="common">Tanaka's snailfish</name>
    <dbReference type="NCBI Taxonomy" id="230148"/>
    <lineage>
        <taxon>Eukaryota</taxon>
        <taxon>Metazoa</taxon>
        <taxon>Chordata</taxon>
        <taxon>Craniata</taxon>
        <taxon>Vertebrata</taxon>
        <taxon>Euteleostomi</taxon>
        <taxon>Actinopterygii</taxon>
        <taxon>Neopterygii</taxon>
        <taxon>Teleostei</taxon>
        <taxon>Neoteleostei</taxon>
        <taxon>Acanthomorphata</taxon>
        <taxon>Eupercaria</taxon>
        <taxon>Perciformes</taxon>
        <taxon>Cottioidei</taxon>
        <taxon>Cottales</taxon>
        <taxon>Liparidae</taxon>
        <taxon>Liparis</taxon>
    </lineage>
</organism>
<evidence type="ECO:0000313" key="3">
    <source>
        <dbReference type="Proteomes" id="UP000314294"/>
    </source>
</evidence>
<keyword evidence="3" id="KW-1185">Reference proteome</keyword>
<feature type="region of interest" description="Disordered" evidence="1">
    <location>
        <begin position="1"/>
        <end position="33"/>
    </location>
</feature>
<gene>
    <name evidence="2" type="ORF">EYF80_064399</name>
</gene>
<evidence type="ECO:0000313" key="2">
    <source>
        <dbReference type="EMBL" id="TNN25470.1"/>
    </source>
</evidence>
<proteinExistence type="predicted"/>
<sequence>MSPPSRRCWTRGRSSLTTTPSARRRSRPGWPSS</sequence>
<comment type="caution">
    <text evidence="2">The sequence shown here is derived from an EMBL/GenBank/DDBJ whole genome shotgun (WGS) entry which is preliminary data.</text>
</comment>
<dbReference type="Proteomes" id="UP000314294">
    <property type="component" value="Unassembled WGS sequence"/>
</dbReference>
<reference evidence="2 3" key="1">
    <citation type="submission" date="2019-03" db="EMBL/GenBank/DDBJ databases">
        <title>First draft genome of Liparis tanakae, snailfish: a comprehensive survey of snailfish specific genes.</title>
        <authorList>
            <person name="Kim W."/>
            <person name="Song I."/>
            <person name="Jeong J.-H."/>
            <person name="Kim D."/>
            <person name="Kim S."/>
            <person name="Ryu S."/>
            <person name="Song J.Y."/>
            <person name="Lee S.K."/>
        </authorList>
    </citation>
    <scope>NUCLEOTIDE SEQUENCE [LARGE SCALE GENOMIC DNA]</scope>
    <source>
        <tissue evidence="2">Muscle</tissue>
    </source>
</reference>
<evidence type="ECO:0000256" key="1">
    <source>
        <dbReference type="SAM" id="MobiDB-lite"/>
    </source>
</evidence>
<dbReference type="AlphaFoldDB" id="A0A4Z2EA95"/>